<dbReference type="Proteomes" id="UP000298652">
    <property type="component" value="Chromosome 4"/>
</dbReference>
<feature type="chain" id="PRO_5020460418" evidence="1">
    <location>
        <begin position="31"/>
        <end position="71"/>
    </location>
</feature>
<keyword evidence="1" id="KW-0732">Signal</keyword>
<protein>
    <submittedName>
        <fullName evidence="2">Uncharacterized protein</fullName>
    </submittedName>
</protein>
<dbReference type="EMBL" id="CM016555">
    <property type="protein sequence ID" value="TKW22105.1"/>
    <property type="molecule type" value="Genomic_DNA"/>
</dbReference>
<proteinExistence type="predicted"/>
<sequence length="71" mass="7521">MHAFAGDEHPPGMLAPSLPFLLCYFLLVSGSDPNTSKQSTPNPNVSYLYSGRHIGAPSTLQSPLSSLPAHV</sequence>
<name>A0A4U6V266_SETVI</name>
<accession>A0A4U6V266</accession>
<dbReference type="Gramene" id="TKW22105">
    <property type="protein sequence ID" value="TKW22105"/>
    <property type="gene ID" value="SEVIR_4G207003v2"/>
</dbReference>
<keyword evidence="3" id="KW-1185">Reference proteome</keyword>
<reference evidence="2" key="1">
    <citation type="submission" date="2019-03" db="EMBL/GenBank/DDBJ databases">
        <title>WGS assembly of Setaria viridis.</title>
        <authorList>
            <person name="Huang P."/>
            <person name="Jenkins J."/>
            <person name="Grimwood J."/>
            <person name="Barry K."/>
            <person name="Healey A."/>
            <person name="Mamidi S."/>
            <person name="Sreedasyam A."/>
            <person name="Shu S."/>
            <person name="Feldman M."/>
            <person name="Wu J."/>
            <person name="Yu Y."/>
            <person name="Chen C."/>
            <person name="Johnson J."/>
            <person name="Rokhsar D."/>
            <person name="Baxter I."/>
            <person name="Schmutz J."/>
            <person name="Brutnell T."/>
            <person name="Kellogg E."/>
        </authorList>
    </citation>
    <scope>NUCLEOTIDE SEQUENCE [LARGE SCALE GENOMIC DNA]</scope>
</reference>
<dbReference type="AlphaFoldDB" id="A0A4U6V266"/>
<evidence type="ECO:0000256" key="1">
    <source>
        <dbReference type="SAM" id="SignalP"/>
    </source>
</evidence>
<organism evidence="2 3">
    <name type="scientific">Setaria viridis</name>
    <name type="common">Green bristlegrass</name>
    <name type="synonym">Setaria italica subsp. viridis</name>
    <dbReference type="NCBI Taxonomy" id="4556"/>
    <lineage>
        <taxon>Eukaryota</taxon>
        <taxon>Viridiplantae</taxon>
        <taxon>Streptophyta</taxon>
        <taxon>Embryophyta</taxon>
        <taxon>Tracheophyta</taxon>
        <taxon>Spermatophyta</taxon>
        <taxon>Magnoliopsida</taxon>
        <taxon>Liliopsida</taxon>
        <taxon>Poales</taxon>
        <taxon>Poaceae</taxon>
        <taxon>PACMAD clade</taxon>
        <taxon>Panicoideae</taxon>
        <taxon>Panicodae</taxon>
        <taxon>Paniceae</taxon>
        <taxon>Cenchrinae</taxon>
        <taxon>Setaria</taxon>
    </lineage>
</organism>
<evidence type="ECO:0000313" key="2">
    <source>
        <dbReference type="EMBL" id="TKW22105.1"/>
    </source>
</evidence>
<evidence type="ECO:0000313" key="3">
    <source>
        <dbReference type="Proteomes" id="UP000298652"/>
    </source>
</evidence>
<gene>
    <name evidence="2" type="ORF">SEVIR_4G207003v2</name>
</gene>
<feature type="signal peptide" evidence="1">
    <location>
        <begin position="1"/>
        <end position="30"/>
    </location>
</feature>